<feature type="compositionally biased region" description="Polar residues" evidence="2">
    <location>
        <begin position="698"/>
        <end position="711"/>
    </location>
</feature>
<evidence type="ECO:0000256" key="1">
    <source>
        <dbReference type="SAM" id="Coils"/>
    </source>
</evidence>
<keyword evidence="1" id="KW-0175">Coiled coil</keyword>
<proteinExistence type="predicted"/>
<dbReference type="STRING" id="568069.A0A1J1HZX8"/>
<dbReference type="InterPro" id="IPR039139">
    <property type="entry name" value="CCDC170-like"/>
</dbReference>
<dbReference type="PANTHER" id="PTHR18863">
    <property type="entry name" value="TSEC-2-RELATED"/>
    <property type="match status" value="1"/>
</dbReference>
<accession>A0A1J1HZX8</accession>
<evidence type="ECO:0000256" key="2">
    <source>
        <dbReference type="SAM" id="MobiDB-lite"/>
    </source>
</evidence>
<evidence type="ECO:0000313" key="4">
    <source>
        <dbReference type="Proteomes" id="UP000183832"/>
    </source>
</evidence>
<evidence type="ECO:0000313" key="3">
    <source>
        <dbReference type="EMBL" id="CRK93655.1"/>
    </source>
</evidence>
<feature type="coiled-coil region" evidence="1">
    <location>
        <begin position="107"/>
        <end position="155"/>
    </location>
</feature>
<feature type="coiled-coil region" evidence="1">
    <location>
        <begin position="313"/>
        <end position="379"/>
    </location>
</feature>
<dbReference type="OrthoDB" id="5832575at2759"/>
<dbReference type="Proteomes" id="UP000183832">
    <property type="component" value="Unassembled WGS sequence"/>
</dbReference>
<sequence>MPNDHHHHHHHTDMGCNIDHLTGDHLSHSIDLVTTLRSELAALTYKRDRLMGELADTKAGLCAKENECETLRAQGARQSALIMSLQQRLQATETREKNIHMRSEQTSNTMQREKRCLEEKVKELCSKHRRLELDLASEENLREQAKVNFSELIRKLGCILGLDVSDNSHITSDCVLNKTSDVVSELQRLRSKLAATCESLNGCESELHNLRNASSSERSHLNAQIESLKTITTGLEARCKSTERDLQLTRDRLTETDMGADKLREELRGFESRCCRLQSSLDRVQNDRLVFLKNIGSIMNVSEPCESLIKDKVREITNENQTMHNQIHNLREQLNVESTRLRETQETTQCRVRAEECQRVALEEKLEKACNEMSQMRDEHLTLSEYLVRLARALCWSDCIDQPAHGNETHILAEQLLERAERLSIHTEHHDLCDKNCYDLPTPHHHHLPKLRRERSCHDIPLKESSTVYSLQRKVRVLREQVQRRDLHLELLRRKIALLEDNARGKAILQTERDEALCRAKRNNKQNEKTSHQLLEVKTQLADVKAQLADATDYKITALERARKIDELQARVLCLENEKSRLISQLSSYKTRARSAVDTSNDRRLRDEAVINNLREELARVKSALADTNHRLSQLQTFKTSVARLLHTRENPECDILQKLQTVCNAHQEFTLLSRRYETSSPVPETNCQRFDEPPIPMSSSQCRPMSSTSPSHRRYIDSGFDHHFEDDFDYSKKF</sequence>
<dbReference type="PANTHER" id="PTHR18863:SF6">
    <property type="entry name" value="COILED-COIL DOMAIN-CONTAINING PROTEIN 170"/>
    <property type="match status" value="1"/>
</dbReference>
<dbReference type="AlphaFoldDB" id="A0A1J1HZX8"/>
<name>A0A1J1HZX8_9DIPT</name>
<keyword evidence="4" id="KW-1185">Reference proteome</keyword>
<gene>
    <name evidence="3" type="ORF">CLUMA_CG007184</name>
</gene>
<reference evidence="3 4" key="1">
    <citation type="submission" date="2015-04" db="EMBL/GenBank/DDBJ databases">
        <authorList>
            <person name="Syromyatnikov M.Y."/>
            <person name="Popov V.N."/>
        </authorList>
    </citation>
    <scope>NUCLEOTIDE SEQUENCE [LARGE SCALE GENOMIC DNA]</scope>
</reference>
<dbReference type="EMBL" id="CVRI01000037">
    <property type="protein sequence ID" value="CRK93655.1"/>
    <property type="molecule type" value="Genomic_DNA"/>
</dbReference>
<feature type="region of interest" description="Disordered" evidence="2">
    <location>
        <begin position="681"/>
        <end position="713"/>
    </location>
</feature>
<protein>
    <submittedName>
        <fullName evidence="3">CLUMA_CG007184, isoform A</fullName>
    </submittedName>
</protein>
<organism evidence="3 4">
    <name type="scientific">Clunio marinus</name>
    <dbReference type="NCBI Taxonomy" id="568069"/>
    <lineage>
        <taxon>Eukaryota</taxon>
        <taxon>Metazoa</taxon>
        <taxon>Ecdysozoa</taxon>
        <taxon>Arthropoda</taxon>
        <taxon>Hexapoda</taxon>
        <taxon>Insecta</taxon>
        <taxon>Pterygota</taxon>
        <taxon>Neoptera</taxon>
        <taxon>Endopterygota</taxon>
        <taxon>Diptera</taxon>
        <taxon>Nematocera</taxon>
        <taxon>Chironomoidea</taxon>
        <taxon>Chironomidae</taxon>
        <taxon>Clunio</taxon>
    </lineage>
</organism>